<keyword evidence="2" id="KW-1185">Reference proteome</keyword>
<proteinExistence type="predicted"/>
<reference evidence="3" key="2">
    <citation type="submission" date="2025-08" db="UniProtKB">
        <authorList>
            <consortium name="RefSeq"/>
        </authorList>
    </citation>
    <scope>IDENTIFICATION</scope>
    <source>
        <tissue evidence="3">Leaf</tissue>
    </source>
</reference>
<dbReference type="PANTHER" id="PTHR37610">
    <property type="entry name" value="CCHC-TYPE DOMAIN-CONTAINING PROTEIN"/>
    <property type="match status" value="1"/>
</dbReference>
<dbReference type="Pfam" id="PF14244">
    <property type="entry name" value="Retrotran_gag_3"/>
    <property type="match status" value="1"/>
</dbReference>
<protein>
    <submittedName>
        <fullName evidence="3">Uncharacterized protein LOC104234346</fullName>
    </submittedName>
</protein>
<dbReference type="PANTHER" id="PTHR37610:SF58">
    <property type="entry name" value="PEPTIDASE C1A PAPAIN C-TERMINAL DOMAIN-CONTAINING PROTEIN"/>
    <property type="match status" value="1"/>
</dbReference>
<dbReference type="OrthoDB" id="1304297at2759"/>
<evidence type="ECO:0000259" key="1">
    <source>
        <dbReference type="Pfam" id="PF14244"/>
    </source>
</evidence>
<name>A0A1U7X222_NICSY</name>
<evidence type="ECO:0000313" key="3">
    <source>
        <dbReference type="RefSeq" id="XP_009786202.1"/>
    </source>
</evidence>
<sequence>MAINNDASSPTEPSGSSTSSVLDTFHQLYLHHFYIPGTILVSIPFGGTGFGDWEEGMLISLSAKYKIQLIDGTLIEPTPNSPLYPHWQCCNNMVKAWIINSLSKDITKTILYYKIVREAWNNLVERYGFPNISQYYSLQQSISSTSQGLSDIATYYTKLKGFWDELSTISLGRPCTCRAMHEITKAHKLPVSIKTQ</sequence>
<dbReference type="AlphaFoldDB" id="A0A1U7X222"/>
<gene>
    <name evidence="3" type="primary">LOC104234346</name>
</gene>
<organism evidence="2 3">
    <name type="scientific">Nicotiana sylvestris</name>
    <name type="common">Wood tobacco</name>
    <name type="synonym">South American tobacco</name>
    <dbReference type="NCBI Taxonomy" id="4096"/>
    <lineage>
        <taxon>Eukaryota</taxon>
        <taxon>Viridiplantae</taxon>
        <taxon>Streptophyta</taxon>
        <taxon>Embryophyta</taxon>
        <taxon>Tracheophyta</taxon>
        <taxon>Spermatophyta</taxon>
        <taxon>Magnoliopsida</taxon>
        <taxon>eudicotyledons</taxon>
        <taxon>Gunneridae</taxon>
        <taxon>Pentapetalae</taxon>
        <taxon>asterids</taxon>
        <taxon>lamiids</taxon>
        <taxon>Solanales</taxon>
        <taxon>Solanaceae</taxon>
        <taxon>Nicotianoideae</taxon>
        <taxon>Nicotianeae</taxon>
        <taxon>Nicotiana</taxon>
    </lineage>
</organism>
<accession>A0A1U7X222</accession>
<dbReference type="eggNOG" id="KOG0017">
    <property type="taxonomic scope" value="Eukaryota"/>
</dbReference>
<dbReference type="RefSeq" id="XP_009786202.1">
    <property type="nucleotide sequence ID" value="XM_009787900.1"/>
</dbReference>
<feature type="domain" description="Retrotransposon Copia-like N-terminal" evidence="1">
    <location>
        <begin position="31"/>
        <end position="77"/>
    </location>
</feature>
<dbReference type="Proteomes" id="UP000189701">
    <property type="component" value="Unplaced"/>
</dbReference>
<dbReference type="InterPro" id="IPR029472">
    <property type="entry name" value="Copia-like_N"/>
</dbReference>
<evidence type="ECO:0000313" key="2">
    <source>
        <dbReference type="Proteomes" id="UP000189701"/>
    </source>
</evidence>
<reference evidence="2" key="1">
    <citation type="journal article" date="2013" name="Genome Biol.">
        <title>Reference genomes and transcriptomes of Nicotiana sylvestris and Nicotiana tomentosiformis.</title>
        <authorList>
            <person name="Sierro N."/>
            <person name="Battey J.N."/>
            <person name="Ouadi S."/>
            <person name="Bovet L."/>
            <person name="Goepfert S."/>
            <person name="Bakaher N."/>
            <person name="Peitsch M.C."/>
            <person name="Ivanov N.V."/>
        </authorList>
    </citation>
    <scope>NUCLEOTIDE SEQUENCE [LARGE SCALE GENOMIC DNA]</scope>
</reference>